<feature type="domain" description="RRM" evidence="2">
    <location>
        <begin position="349"/>
        <end position="424"/>
    </location>
</feature>
<proteinExistence type="predicted"/>
<dbReference type="PANTHER" id="PTHR32343:SF10">
    <property type="entry name" value="RNA-BINDING REGION RNP-1 DOMAIN-CONTAINING PROTEIN"/>
    <property type="match status" value="1"/>
</dbReference>
<evidence type="ECO:0000256" key="1">
    <source>
        <dbReference type="PROSITE-ProRule" id="PRU00176"/>
    </source>
</evidence>
<sequence length="467" mass="51518">MLDTPLLLEQPLSPVSSTSTAEVTAGHDISTVNRTLDVSFVFDEGTLDFDSKHWIRVSLLDQNTTSRTLRSMFYPYCGDEAFVLWDNGVVGYVGFENRAMANLAVEKMDAFIPCGQAQALRVTHVPTEKVMAAKSNAFSQKSFFSLLHSDCPATCIAQMIESHRQPCYCAIELVEEVKQMPQSLLPRVSEALSKLKRCTFPLEQFCEALVKHLLRQIVEEDSVDSKANCGTLLGELFKIGLLPGDPFKLASSIMQRGVSSVSQVDSICAIAHACTALPFPMSKAEFWAIVGQMSLDASEPLRSALRQNMRRFHHNTELLSPNQFAEPKKAPSVLKANKLVPSFTDMRLRTLYVSHLPPTLPQQTFFDFLKACGEVTKVRVCRGKMYATLFAFVEMASVEGALAALRLDRMNLHGCNIRVQMARNPIQDSQADDALIDSNGIAARRCLFGNSGSTLADAAVLSCEKSC</sequence>
<dbReference type="InterPro" id="IPR012677">
    <property type="entry name" value="Nucleotide-bd_a/b_plait_sf"/>
</dbReference>
<keyword evidence="1" id="KW-0694">RNA-binding</keyword>
<reference evidence="3" key="1">
    <citation type="journal article" date="2012" name="Proc. Natl. Acad. Sci. U.S.A.">
        <title>Antigenic diversity is generated by distinct evolutionary mechanisms in African trypanosome species.</title>
        <authorList>
            <person name="Jackson A.P."/>
            <person name="Berry A."/>
            <person name="Aslett M."/>
            <person name="Allison H.C."/>
            <person name="Burton P."/>
            <person name="Vavrova-Anderson J."/>
            <person name="Brown R."/>
            <person name="Browne H."/>
            <person name="Corton N."/>
            <person name="Hauser H."/>
            <person name="Gamble J."/>
            <person name="Gilderthorp R."/>
            <person name="Marcello L."/>
            <person name="McQuillan J."/>
            <person name="Otto T.D."/>
            <person name="Quail M.A."/>
            <person name="Sanders M.J."/>
            <person name="van Tonder A."/>
            <person name="Ginger M.L."/>
            <person name="Field M.C."/>
            <person name="Barry J.D."/>
            <person name="Hertz-Fowler C."/>
            <person name="Berriman M."/>
        </authorList>
    </citation>
    <scope>NUCLEOTIDE SEQUENCE</scope>
    <source>
        <strain evidence="3">Y486</strain>
    </source>
</reference>
<protein>
    <submittedName>
        <fullName evidence="3">Putative RNA-binding protein (Drbd14)</fullName>
    </submittedName>
</protein>
<dbReference type="EMBL" id="HE573027">
    <property type="protein sequence ID" value="CCC52596.1"/>
    <property type="molecule type" value="Genomic_DNA"/>
</dbReference>
<dbReference type="GO" id="GO:0003723">
    <property type="term" value="F:RNA binding"/>
    <property type="evidence" value="ECO:0007669"/>
    <property type="project" value="UniProtKB-UniRule"/>
</dbReference>
<dbReference type="PANTHER" id="PTHR32343">
    <property type="entry name" value="SERINE/ARGININE-RICH SPLICING FACTOR"/>
    <property type="match status" value="1"/>
</dbReference>
<dbReference type="Pfam" id="PF00076">
    <property type="entry name" value="RRM_1"/>
    <property type="match status" value="1"/>
</dbReference>
<dbReference type="CDD" id="cd00590">
    <property type="entry name" value="RRM_SF"/>
    <property type="match status" value="1"/>
</dbReference>
<name>G0U9W5_TRYVY</name>
<dbReference type="VEuPathDB" id="TriTrypDB:TvY486_1100810"/>
<dbReference type="SUPFAM" id="SSF54928">
    <property type="entry name" value="RNA-binding domain, RBD"/>
    <property type="match status" value="2"/>
</dbReference>
<dbReference type="InterPro" id="IPR035979">
    <property type="entry name" value="RBD_domain_sf"/>
</dbReference>
<organism evidence="3">
    <name type="scientific">Trypanosoma vivax (strain Y486)</name>
    <dbReference type="NCBI Taxonomy" id="1055687"/>
    <lineage>
        <taxon>Eukaryota</taxon>
        <taxon>Discoba</taxon>
        <taxon>Euglenozoa</taxon>
        <taxon>Kinetoplastea</taxon>
        <taxon>Metakinetoplastina</taxon>
        <taxon>Trypanosomatida</taxon>
        <taxon>Trypanosomatidae</taxon>
        <taxon>Trypanosoma</taxon>
        <taxon>Duttonella</taxon>
    </lineage>
</organism>
<dbReference type="OMA" id="KMHAFIP"/>
<dbReference type="SMART" id="SM00360">
    <property type="entry name" value="RRM"/>
    <property type="match status" value="2"/>
</dbReference>
<gene>
    <name evidence="3" type="ORF">TVY486_1100810</name>
</gene>
<dbReference type="AlphaFoldDB" id="G0U9W5"/>
<dbReference type="PROSITE" id="PS50102">
    <property type="entry name" value="RRM"/>
    <property type="match status" value="1"/>
</dbReference>
<dbReference type="Gene3D" id="3.30.70.330">
    <property type="match status" value="1"/>
</dbReference>
<evidence type="ECO:0000313" key="3">
    <source>
        <dbReference type="EMBL" id="CCC52596.1"/>
    </source>
</evidence>
<accession>G0U9W5</accession>
<dbReference type="InterPro" id="IPR000504">
    <property type="entry name" value="RRM_dom"/>
</dbReference>
<evidence type="ECO:0000259" key="2">
    <source>
        <dbReference type="PROSITE" id="PS50102"/>
    </source>
</evidence>